<dbReference type="KEGG" id="apln:108740327"/>
<organism evidence="1 2">
    <name type="scientific">Agrilus planipennis</name>
    <name type="common">Emerald ash borer</name>
    <name type="synonym">Agrilus marcopoli</name>
    <dbReference type="NCBI Taxonomy" id="224129"/>
    <lineage>
        <taxon>Eukaryota</taxon>
        <taxon>Metazoa</taxon>
        <taxon>Ecdysozoa</taxon>
        <taxon>Arthropoda</taxon>
        <taxon>Hexapoda</taxon>
        <taxon>Insecta</taxon>
        <taxon>Pterygota</taxon>
        <taxon>Neoptera</taxon>
        <taxon>Endopterygota</taxon>
        <taxon>Coleoptera</taxon>
        <taxon>Polyphaga</taxon>
        <taxon>Elateriformia</taxon>
        <taxon>Buprestoidea</taxon>
        <taxon>Buprestidae</taxon>
        <taxon>Agrilinae</taxon>
        <taxon>Agrilus</taxon>
    </lineage>
</organism>
<sequence>MRMLRKQDVSTSASSQNSIRDLYELLLQKDALEQRLEGHQLVRKSNRSPSLRLRFGRRSDPSVLPISDYLSAQEQENK</sequence>
<dbReference type="GO" id="GO:0007218">
    <property type="term" value="P:neuropeptide signaling pathway"/>
    <property type="evidence" value="ECO:0007669"/>
    <property type="project" value="UniProtKB-KW"/>
</dbReference>
<keyword evidence="1" id="KW-1185">Reference proteome</keyword>
<proteinExistence type="predicted"/>
<gene>
    <name evidence="2" type="primary">LOC108740327</name>
</gene>
<dbReference type="AlphaFoldDB" id="A0A7F5RA41"/>
<keyword evidence="2" id="KW-0527">Neuropeptide</keyword>
<accession>A0A7F5RA41</accession>
<dbReference type="Proteomes" id="UP000192223">
    <property type="component" value="Unplaced"/>
</dbReference>
<dbReference type="InParanoid" id="A0A7F5RA41"/>
<evidence type="ECO:0000313" key="2">
    <source>
        <dbReference type="RefSeq" id="XP_025832820.1"/>
    </source>
</evidence>
<dbReference type="OrthoDB" id="6364308at2759"/>
<reference evidence="2" key="1">
    <citation type="submission" date="2025-08" db="UniProtKB">
        <authorList>
            <consortium name="RefSeq"/>
        </authorList>
    </citation>
    <scope>IDENTIFICATION</scope>
    <source>
        <tissue evidence="2">Entire body</tissue>
    </source>
</reference>
<dbReference type="RefSeq" id="XP_025832820.1">
    <property type="nucleotide sequence ID" value="XM_025977035.1"/>
</dbReference>
<name>A0A7F5RA41_AGRPL</name>
<dbReference type="GeneID" id="108740327"/>
<dbReference type="CTD" id="35286"/>
<evidence type="ECO:0000313" key="1">
    <source>
        <dbReference type="Proteomes" id="UP000192223"/>
    </source>
</evidence>
<protein>
    <submittedName>
        <fullName evidence="2">Short neuropeptide F</fullName>
    </submittedName>
</protein>